<evidence type="ECO:0000256" key="3">
    <source>
        <dbReference type="ARBA" id="ARBA00022448"/>
    </source>
</evidence>
<dbReference type="InterPro" id="IPR039424">
    <property type="entry name" value="SBP_5"/>
</dbReference>
<accession>A0ABV6M4B9</accession>
<protein>
    <submittedName>
        <fullName evidence="6">ABC transporter substrate-binding protein</fullName>
    </submittedName>
</protein>
<dbReference type="Gene3D" id="3.90.76.10">
    <property type="entry name" value="Dipeptide-binding Protein, Domain 1"/>
    <property type="match status" value="1"/>
</dbReference>
<gene>
    <name evidence="6" type="ORF">ACFFIA_17925</name>
</gene>
<dbReference type="InterPro" id="IPR030678">
    <property type="entry name" value="Peptide/Ni-bd"/>
</dbReference>
<keyword evidence="7" id="KW-1185">Reference proteome</keyword>
<sequence length="531" mass="55987">MRQFDSAAVGGLNPRLSRRGLLRLGALIGAGAGASSLLGACGGGDGDSTSGGDPNAVLKVGLDTDATALVAFRQQGSAQMLITAALHRGLVAYDGAGKIVPAIAESYEQQDATFTFTLRSGVQFHDGSPVTAEVVKANLEFLASPDSAAKLSSVLRGIKSVTAPDERTVVVTLAGPDAAFLAYLADVNAAILPVAALGSTNPTWIGAGPFRHVSVQKGASVTVERFPGFFGGDAKLGGIEFHVYTDEAARNNALLSGELDMVSVVGWADYERVEGAGLTLDVTSDGPFMFLTFNTTSGPFADPRVRRAVGFAVNRENIVAAALEGRGTAMFGLPVPKSSEIYNDTYANHWRLDLDEARRLLTEAGYPNGFEARLLATSAPKFHQDAALSVQSDLEKVGIRLTLDSPDWAGRVERGTKGDYDIAVYGSVGVVNDPSSIDQFLVGPPNQNRSFGFADEKVTELIAAGRRETDAAARKQVYDQLQQAVLEQAPIVGLVWRDQAYGYTSSIGGFDNLPGFLTYESGYSFATVTKG</sequence>
<evidence type="ECO:0000256" key="2">
    <source>
        <dbReference type="ARBA" id="ARBA00005695"/>
    </source>
</evidence>
<dbReference type="EMBL" id="JBHLUH010000036">
    <property type="protein sequence ID" value="MFC0529537.1"/>
    <property type="molecule type" value="Genomic_DNA"/>
</dbReference>
<dbReference type="RefSeq" id="WP_377252398.1">
    <property type="nucleotide sequence ID" value="NZ_JBHLUH010000036.1"/>
</dbReference>
<comment type="subcellular location">
    <subcellularLocation>
        <location evidence="1">Cell envelope</location>
    </subcellularLocation>
</comment>
<dbReference type="PANTHER" id="PTHR30290">
    <property type="entry name" value="PERIPLASMIC BINDING COMPONENT OF ABC TRANSPORTER"/>
    <property type="match status" value="1"/>
</dbReference>
<evidence type="ECO:0000256" key="4">
    <source>
        <dbReference type="ARBA" id="ARBA00022729"/>
    </source>
</evidence>
<reference evidence="6 7" key="1">
    <citation type="submission" date="2024-09" db="EMBL/GenBank/DDBJ databases">
        <authorList>
            <person name="Sun Q."/>
            <person name="Mori K."/>
        </authorList>
    </citation>
    <scope>NUCLEOTIDE SEQUENCE [LARGE SCALE GENOMIC DNA]</scope>
    <source>
        <strain evidence="6 7">TBRC 3947</strain>
    </source>
</reference>
<comment type="similarity">
    <text evidence="2">Belongs to the bacterial solute-binding protein 5 family.</text>
</comment>
<dbReference type="PIRSF" id="PIRSF002741">
    <property type="entry name" value="MppA"/>
    <property type="match status" value="1"/>
</dbReference>
<dbReference type="InterPro" id="IPR006311">
    <property type="entry name" value="TAT_signal"/>
</dbReference>
<feature type="domain" description="Solute-binding protein family 5" evidence="5">
    <location>
        <begin position="98"/>
        <end position="438"/>
    </location>
</feature>
<dbReference type="Gene3D" id="3.10.105.10">
    <property type="entry name" value="Dipeptide-binding Protein, Domain 3"/>
    <property type="match status" value="1"/>
</dbReference>
<name>A0ABV6M4B9_9ACTN</name>
<keyword evidence="4" id="KW-0732">Signal</keyword>
<dbReference type="Gene3D" id="3.40.190.10">
    <property type="entry name" value="Periplasmic binding protein-like II"/>
    <property type="match status" value="1"/>
</dbReference>
<organism evidence="6 7">
    <name type="scientific">Phytohabitans kaempferiae</name>
    <dbReference type="NCBI Taxonomy" id="1620943"/>
    <lineage>
        <taxon>Bacteria</taxon>
        <taxon>Bacillati</taxon>
        <taxon>Actinomycetota</taxon>
        <taxon>Actinomycetes</taxon>
        <taxon>Micromonosporales</taxon>
        <taxon>Micromonosporaceae</taxon>
    </lineage>
</organism>
<dbReference type="Proteomes" id="UP001589867">
    <property type="component" value="Unassembled WGS sequence"/>
</dbReference>
<evidence type="ECO:0000259" key="5">
    <source>
        <dbReference type="Pfam" id="PF00496"/>
    </source>
</evidence>
<proteinExistence type="inferred from homology"/>
<dbReference type="SUPFAM" id="SSF53850">
    <property type="entry name" value="Periplasmic binding protein-like II"/>
    <property type="match status" value="1"/>
</dbReference>
<dbReference type="PROSITE" id="PS51318">
    <property type="entry name" value="TAT"/>
    <property type="match status" value="1"/>
</dbReference>
<evidence type="ECO:0000256" key="1">
    <source>
        <dbReference type="ARBA" id="ARBA00004196"/>
    </source>
</evidence>
<evidence type="ECO:0000313" key="6">
    <source>
        <dbReference type="EMBL" id="MFC0529537.1"/>
    </source>
</evidence>
<keyword evidence="3" id="KW-0813">Transport</keyword>
<comment type="caution">
    <text evidence="6">The sequence shown here is derived from an EMBL/GenBank/DDBJ whole genome shotgun (WGS) entry which is preliminary data.</text>
</comment>
<dbReference type="InterPro" id="IPR000914">
    <property type="entry name" value="SBP_5_dom"/>
</dbReference>
<dbReference type="PANTHER" id="PTHR30290:SF10">
    <property type="entry name" value="PERIPLASMIC OLIGOPEPTIDE-BINDING PROTEIN-RELATED"/>
    <property type="match status" value="1"/>
</dbReference>
<dbReference type="Pfam" id="PF00496">
    <property type="entry name" value="SBP_bac_5"/>
    <property type="match status" value="1"/>
</dbReference>
<evidence type="ECO:0000313" key="7">
    <source>
        <dbReference type="Proteomes" id="UP001589867"/>
    </source>
</evidence>